<dbReference type="STRING" id="35722.A0A0B7N169"/>
<dbReference type="Pfam" id="PF08757">
    <property type="entry name" value="CotH"/>
    <property type="match status" value="1"/>
</dbReference>
<dbReference type="Proteomes" id="UP000054107">
    <property type="component" value="Unassembled WGS sequence"/>
</dbReference>
<evidence type="ECO:0000313" key="2">
    <source>
        <dbReference type="Proteomes" id="UP000054107"/>
    </source>
</evidence>
<dbReference type="OrthoDB" id="10267127at2759"/>
<sequence length="189" mass="21082">MEVVTSNADGYLNMGNSYMLYDDLAHERILFSGQDFDLSLGSTIFNATLMNGGNYSEFPGFLTRPLAPALLAIPALKEEFERLLFNFTKYLVNPEILNPHVDQLYKMLIQDVAWDKTLIRVNNGGKGGAADNDRKSHADVIVTNAFNKADDIPFDLGVNGPTNVCSRLGLKHWIALRIDNLINFLKSQN</sequence>
<gene>
    <name evidence="1" type="primary">PARPA_04974.1 scaffold 15694</name>
</gene>
<dbReference type="InterPro" id="IPR014867">
    <property type="entry name" value="Spore_coat_CotH_CotH2/3/7"/>
</dbReference>
<dbReference type="AlphaFoldDB" id="A0A0B7N169"/>
<accession>A0A0B7N169</accession>
<name>A0A0B7N169_9FUNG</name>
<protein>
    <submittedName>
        <fullName evidence="1">Uncharacterized protein</fullName>
    </submittedName>
</protein>
<organism evidence="1 2">
    <name type="scientific">Parasitella parasitica</name>
    <dbReference type="NCBI Taxonomy" id="35722"/>
    <lineage>
        <taxon>Eukaryota</taxon>
        <taxon>Fungi</taxon>
        <taxon>Fungi incertae sedis</taxon>
        <taxon>Mucoromycota</taxon>
        <taxon>Mucoromycotina</taxon>
        <taxon>Mucoromycetes</taxon>
        <taxon>Mucorales</taxon>
        <taxon>Mucorineae</taxon>
        <taxon>Mucoraceae</taxon>
        <taxon>Parasitella</taxon>
    </lineage>
</organism>
<evidence type="ECO:0000313" key="1">
    <source>
        <dbReference type="EMBL" id="CEP11172.1"/>
    </source>
</evidence>
<reference evidence="1 2" key="1">
    <citation type="submission" date="2014-09" db="EMBL/GenBank/DDBJ databases">
        <authorList>
            <person name="Ellenberger Sabrina"/>
        </authorList>
    </citation>
    <scope>NUCLEOTIDE SEQUENCE [LARGE SCALE GENOMIC DNA]</scope>
    <source>
        <strain evidence="1 2">CBS 412.66</strain>
    </source>
</reference>
<keyword evidence="2" id="KW-1185">Reference proteome</keyword>
<dbReference type="EMBL" id="LN725636">
    <property type="protein sequence ID" value="CEP11172.1"/>
    <property type="molecule type" value="Genomic_DNA"/>
</dbReference>
<proteinExistence type="predicted"/>